<feature type="domain" description="AN1-type" evidence="5">
    <location>
        <begin position="36"/>
        <end position="85"/>
    </location>
</feature>
<gene>
    <name evidence="7" type="ORF">PPYR_10622</name>
</gene>
<keyword evidence="1" id="KW-0479">Metal-binding</keyword>
<dbReference type="EMBL" id="GEZM01100677">
    <property type="protein sequence ID" value="JAV52824.1"/>
    <property type="molecule type" value="Transcribed_RNA"/>
</dbReference>
<sequence length="130" mass="14749">MSTITKTVESKLKNKEKNLKKATDSNDLDTVLDNVKKIDATCCFTKCKKRTSDFGIDCKYCSSRFCTAHGLPEIHGCGEAVRRDEQRKFQHPYTALSQDKHGKAADKLAVKLKQMQFERKAKQCTSKSKK</sequence>
<evidence type="ECO:0000256" key="3">
    <source>
        <dbReference type="ARBA" id="ARBA00022833"/>
    </source>
</evidence>
<reference evidence="6" key="1">
    <citation type="journal article" date="2016" name="Sci. Rep.">
        <title>Molecular characterization of firefly nuptial gifts: a multi-omics approach sheds light on postcopulatory sexual selection.</title>
        <authorList>
            <person name="Al-Wathiqui N."/>
            <person name="Fallon T.R."/>
            <person name="South A."/>
            <person name="Weng J.K."/>
            <person name="Lewis S.M."/>
        </authorList>
    </citation>
    <scope>NUCLEOTIDE SEQUENCE</scope>
</reference>
<organism evidence="6">
    <name type="scientific">Photinus pyralis</name>
    <name type="common">Common eastern firefly</name>
    <name type="synonym">Lampyris pyralis</name>
    <dbReference type="NCBI Taxonomy" id="7054"/>
    <lineage>
        <taxon>Eukaryota</taxon>
        <taxon>Metazoa</taxon>
        <taxon>Ecdysozoa</taxon>
        <taxon>Arthropoda</taxon>
        <taxon>Hexapoda</taxon>
        <taxon>Insecta</taxon>
        <taxon>Pterygota</taxon>
        <taxon>Neoptera</taxon>
        <taxon>Endopterygota</taxon>
        <taxon>Coleoptera</taxon>
        <taxon>Polyphaga</taxon>
        <taxon>Elateriformia</taxon>
        <taxon>Elateroidea</taxon>
        <taxon>Lampyridae</taxon>
        <taxon>Lampyrinae</taxon>
        <taxon>Photinus</taxon>
    </lineage>
</organism>
<evidence type="ECO:0000256" key="4">
    <source>
        <dbReference type="PROSITE-ProRule" id="PRU00449"/>
    </source>
</evidence>
<reference evidence="7" key="3">
    <citation type="submission" date="2019-08" db="EMBL/GenBank/DDBJ databases">
        <authorList>
            <consortium name="Photinus pyralis genome working group"/>
            <person name="Fallon T.R."/>
            <person name="Sander Lower S.E."/>
            <person name="Weng J.-K."/>
        </authorList>
    </citation>
    <scope>NUCLEOTIDE SEQUENCE</scope>
    <source>
        <strain evidence="7">1611_PpyrPB1</strain>
        <tissue evidence="7">Whole body</tissue>
    </source>
</reference>
<dbReference type="EMBL" id="VVIM01000007">
    <property type="protein sequence ID" value="KAB0796561.1"/>
    <property type="molecule type" value="Genomic_DNA"/>
</dbReference>
<dbReference type="OrthoDB" id="6513042at2759"/>
<dbReference type="AlphaFoldDB" id="A0A1Y1JU32"/>
<proteinExistence type="predicted"/>
<reference evidence="7 8" key="2">
    <citation type="journal article" date="2018" name="Elife">
        <title>Firefly genomes illuminate parallel origins of bioluminescence in beetles.</title>
        <authorList>
            <person name="Fallon T.R."/>
            <person name="Lower S.E."/>
            <person name="Chang C.H."/>
            <person name="Bessho-Uehara M."/>
            <person name="Martin G.J."/>
            <person name="Bewick A.J."/>
            <person name="Behringer M."/>
            <person name="Debat H.J."/>
            <person name="Wong I."/>
            <person name="Day J.C."/>
            <person name="Suvorov A."/>
            <person name="Silva C.J."/>
            <person name="Stanger-Hall K.F."/>
            <person name="Hall D.W."/>
            <person name="Schmitz R.J."/>
            <person name="Nelson D.R."/>
            <person name="Lewis S.M."/>
            <person name="Shigenobu S."/>
            <person name="Bybee S.M."/>
            <person name="Larracuente A.M."/>
            <person name="Oba Y."/>
            <person name="Weng J.K."/>
        </authorList>
    </citation>
    <scope>NUCLEOTIDE SEQUENCE [LARGE SCALE GENOMIC DNA]</scope>
    <source>
        <strain evidence="7">1611_PpyrPB1</strain>
        <tissue evidence="7">Whole body</tissue>
    </source>
</reference>
<evidence type="ECO:0000313" key="6">
    <source>
        <dbReference type="EMBL" id="JAV52824.1"/>
    </source>
</evidence>
<dbReference type="InterPro" id="IPR035896">
    <property type="entry name" value="AN1-like_Znf"/>
</dbReference>
<keyword evidence="3" id="KW-0862">Zinc</keyword>
<evidence type="ECO:0000256" key="2">
    <source>
        <dbReference type="ARBA" id="ARBA00022771"/>
    </source>
</evidence>
<name>A0A1Y1JU32_PHOPY</name>
<dbReference type="Proteomes" id="UP000327044">
    <property type="component" value="Unassembled WGS sequence"/>
</dbReference>
<evidence type="ECO:0000256" key="1">
    <source>
        <dbReference type="ARBA" id="ARBA00022723"/>
    </source>
</evidence>
<dbReference type="InParanoid" id="A0A1Y1JU32"/>
<evidence type="ECO:0000259" key="5">
    <source>
        <dbReference type="PROSITE" id="PS51039"/>
    </source>
</evidence>
<evidence type="ECO:0000313" key="8">
    <source>
        <dbReference type="Proteomes" id="UP000327044"/>
    </source>
</evidence>
<dbReference type="SUPFAM" id="SSF118310">
    <property type="entry name" value="AN1-like Zinc finger"/>
    <property type="match status" value="1"/>
</dbReference>
<keyword evidence="2 4" id="KW-0863">Zinc-finger</keyword>
<dbReference type="SMART" id="SM00154">
    <property type="entry name" value="ZnF_AN1"/>
    <property type="match status" value="1"/>
</dbReference>
<dbReference type="Gene3D" id="4.10.1110.10">
    <property type="entry name" value="AN1-like Zinc finger"/>
    <property type="match status" value="1"/>
</dbReference>
<dbReference type="FunCoup" id="A0A1Y1JU32">
    <property type="interactions" value="15"/>
</dbReference>
<accession>A0A1Y1JU32</accession>
<protein>
    <recommendedName>
        <fullName evidence="5">AN1-type domain-containing protein</fullName>
    </recommendedName>
</protein>
<dbReference type="GO" id="GO:0008270">
    <property type="term" value="F:zinc ion binding"/>
    <property type="evidence" value="ECO:0007669"/>
    <property type="project" value="UniProtKB-KW"/>
</dbReference>
<dbReference type="Pfam" id="PF01428">
    <property type="entry name" value="zf-AN1"/>
    <property type="match status" value="1"/>
</dbReference>
<dbReference type="PROSITE" id="PS51039">
    <property type="entry name" value="ZF_AN1"/>
    <property type="match status" value="1"/>
</dbReference>
<dbReference type="InterPro" id="IPR000058">
    <property type="entry name" value="Znf_AN1"/>
</dbReference>
<keyword evidence="8" id="KW-1185">Reference proteome</keyword>
<evidence type="ECO:0000313" key="7">
    <source>
        <dbReference type="EMBL" id="KAB0796561.1"/>
    </source>
</evidence>